<feature type="transmembrane region" description="Helical" evidence="2">
    <location>
        <begin position="251"/>
        <end position="270"/>
    </location>
</feature>
<keyword evidence="2" id="KW-0472">Membrane</keyword>
<keyword evidence="2" id="KW-1133">Transmembrane helix</keyword>
<dbReference type="EMBL" id="FP929003">
    <property type="protein sequence ID" value="CBK42537.1"/>
    <property type="molecule type" value="Genomic_DNA"/>
</dbReference>
<keyword evidence="4" id="KW-0012">Acyltransferase</keyword>
<dbReference type="InterPro" id="IPR050879">
    <property type="entry name" value="Acyltransferase_3"/>
</dbReference>
<dbReference type="EC" id="2.-.-.-" evidence="4"/>
<dbReference type="KEGG" id="nde:NIDE2832"/>
<evidence type="ECO:0000313" key="4">
    <source>
        <dbReference type="EMBL" id="CBK42537.1"/>
    </source>
</evidence>
<evidence type="ECO:0000259" key="3">
    <source>
        <dbReference type="Pfam" id="PF01757"/>
    </source>
</evidence>
<dbReference type="GO" id="GO:0000271">
    <property type="term" value="P:polysaccharide biosynthetic process"/>
    <property type="evidence" value="ECO:0007669"/>
    <property type="project" value="TreeGrafter"/>
</dbReference>
<dbReference type="STRING" id="330214.NIDE2832"/>
<feature type="transmembrane region" description="Helical" evidence="2">
    <location>
        <begin position="159"/>
        <end position="179"/>
    </location>
</feature>
<feature type="transmembrane region" description="Helical" evidence="2">
    <location>
        <begin position="91"/>
        <end position="108"/>
    </location>
</feature>
<feature type="domain" description="Acyltransferase 3" evidence="3">
    <location>
        <begin position="10"/>
        <end position="331"/>
    </location>
</feature>
<evidence type="ECO:0000256" key="1">
    <source>
        <dbReference type="SAM" id="MobiDB-lite"/>
    </source>
</evidence>
<dbReference type="GO" id="GO:0016747">
    <property type="term" value="F:acyltransferase activity, transferring groups other than amino-acyl groups"/>
    <property type="evidence" value="ECO:0007669"/>
    <property type="project" value="InterPro"/>
</dbReference>
<sequence length="398" mass="44983">MRSSSGEHYLALDHVRALAALLVFTWHFTHASTGFPITFDYSPLLFPLSVLDEGHTGVALFMTLSGYLFAKLLQGKTIDYKAFLWNRAIRLLPLLAVVLLANGAYLVIRGKTTLVDYAHTIAEGLIFPSLPNGGWSITVEFHYYLILPLFLYMVRKSKWLPVSIILSSIIVRTLAYGKAGEVQSLAYWTIVGRIDQFALGMLAFQLRSFAAKRHGFVAFYLISFLLFYWYFDAQGGFMAAPSYPSPSRLWIILPTVEGLSYAVGIAWYDSSFSPSNEGFSRYVGYAGAYSYSIYLLHYNVVFRAARFINDHIMDLSNFYLACAWSAVCFLAMIPIGYLSFRFIELPFLKHRKRYVNSSSKNVILNDNLPRFDPTTKARPRRTGHSPLPATAPGTHDRL</sequence>
<evidence type="ECO:0000313" key="5">
    <source>
        <dbReference type="Proteomes" id="UP000001660"/>
    </source>
</evidence>
<keyword evidence="5" id="KW-1185">Reference proteome</keyword>
<dbReference type="HOGENOM" id="CLU_005679_1_4_0"/>
<accession>D8PH00</accession>
<organism evidence="4 5">
    <name type="scientific">Nitrospira defluvii</name>
    <dbReference type="NCBI Taxonomy" id="330214"/>
    <lineage>
        <taxon>Bacteria</taxon>
        <taxon>Pseudomonadati</taxon>
        <taxon>Nitrospirota</taxon>
        <taxon>Nitrospiria</taxon>
        <taxon>Nitrospirales</taxon>
        <taxon>Nitrospiraceae</taxon>
        <taxon>Nitrospira</taxon>
    </lineage>
</organism>
<dbReference type="eggNOG" id="COG1835">
    <property type="taxonomic scope" value="Bacteria"/>
</dbReference>
<dbReference type="PANTHER" id="PTHR23028">
    <property type="entry name" value="ACETYLTRANSFERASE"/>
    <property type="match status" value="1"/>
</dbReference>
<dbReference type="GO" id="GO:0016020">
    <property type="term" value="C:membrane"/>
    <property type="evidence" value="ECO:0007669"/>
    <property type="project" value="TreeGrafter"/>
</dbReference>
<name>D8PH00_9BACT</name>
<dbReference type="Pfam" id="PF01757">
    <property type="entry name" value="Acyl_transf_3"/>
    <property type="match status" value="1"/>
</dbReference>
<reference evidence="4 5" key="1">
    <citation type="journal article" date="2010" name="Proc. Natl. Acad. Sci. U.S.A.">
        <title>A Nitrospira metagenome illuminates the physiology and evolution of globally important nitrite-oxidizing bacteria.</title>
        <authorList>
            <person name="Lucker S."/>
            <person name="Wagner M."/>
            <person name="Maixner F."/>
            <person name="Pelletier E."/>
            <person name="Koch H."/>
            <person name="Vacherie B."/>
            <person name="Rattei T."/>
            <person name="Sinninghe Damste J."/>
            <person name="Spieck E."/>
            <person name="Le Paslier D."/>
            <person name="Daims H."/>
        </authorList>
    </citation>
    <scope>NUCLEOTIDE SEQUENCE [LARGE SCALE GENOMIC DNA]</scope>
</reference>
<protein>
    <submittedName>
        <fullName evidence="4">Putative Acyltransferase</fullName>
        <ecNumber evidence="4">2.-.-.-</ecNumber>
    </submittedName>
</protein>
<evidence type="ECO:0000256" key="2">
    <source>
        <dbReference type="SAM" id="Phobius"/>
    </source>
</evidence>
<feature type="region of interest" description="Disordered" evidence="1">
    <location>
        <begin position="370"/>
        <end position="398"/>
    </location>
</feature>
<proteinExistence type="predicted"/>
<dbReference type="Proteomes" id="UP000001660">
    <property type="component" value="Chromosome"/>
</dbReference>
<dbReference type="InterPro" id="IPR002656">
    <property type="entry name" value="Acyl_transf_3_dom"/>
</dbReference>
<feature type="transmembrane region" description="Helical" evidence="2">
    <location>
        <begin position="282"/>
        <end position="298"/>
    </location>
</feature>
<dbReference type="AlphaFoldDB" id="D8PH00"/>
<feature type="transmembrane region" description="Helical" evidence="2">
    <location>
        <begin position="216"/>
        <end position="231"/>
    </location>
</feature>
<dbReference type="PANTHER" id="PTHR23028:SF53">
    <property type="entry name" value="ACYL_TRANSF_3 DOMAIN-CONTAINING PROTEIN"/>
    <property type="match status" value="1"/>
</dbReference>
<gene>
    <name evidence="4" type="ORF">NIDE2832</name>
</gene>
<feature type="transmembrane region" description="Helical" evidence="2">
    <location>
        <begin position="133"/>
        <end position="152"/>
    </location>
</feature>
<dbReference type="OrthoDB" id="9767863at2"/>
<feature type="transmembrane region" description="Helical" evidence="2">
    <location>
        <begin position="318"/>
        <end position="343"/>
    </location>
</feature>
<keyword evidence="4" id="KW-0808">Transferase</keyword>
<keyword evidence="2" id="KW-0812">Transmembrane</keyword>
<feature type="transmembrane region" description="Helical" evidence="2">
    <location>
        <begin position="55"/>
        <end position="70"/>
    </location>
</feature>